<dbReference type="GO" id="GO:0030288">
    <property type="term" value="C:outer membrane-bounded periplasmic space"/>
    <property type="evidence" value="ECO:0007669"/>
    <property type="project" value="TreeGrafter"/>
</dbReference>
<proteinExistence type="predicted"/>
<dbReference type="InterPro" id="IPR013486">
    <property type="entry name" value="SpoIID/LytB"/>
</dbReference>
<comment type="caution">
    <text evidence="4">The sequence shown here is derived from an EMBL/GenBank/DDBJ whole genome shotgun (WGS) entry which is preliminary data.</text>
</comment>
<dbReference type="GO" id="GO:0030435">
    <property type="term" value="P:sporulation resulting in formation of a cellular spore"/>
    <property type="evidence" value="ECO:0007669"/>
    <property type="project" value="InterPro"/>
</dbReference>
<sequence>MKLLGYQRLYWWMAFCAGMAAVLVLAFGLRDSESAVPLPDAIVQLPDAASGPGSPAAGSTSTPNAGLAEESREAAASALSSDVVEARSLLGGLRISVYLSETAQIERLPLELYVRGVLAGEMPAEFELEALKAQAIAARTYAIRYLRAHGAGAEAGGSDITDTVQHQVYVPLAELADAWPADKSAAYLRKLSQAVRETRGIIATYEGEPIEASFFSTSAGRTENAEDYWSAAIPYLRSVASPWDAAIAPRADAELELSAGELADKLGIRKKDLAKLRIAAHTAGGAVARVEAGDHTWSGREIRELLGLDSSHFTWRSSGQRWSIVTRGYGHGVGMSQWGANGMAREGYMAEQILAHYYTGIRLETLDTPSATNETAH</sequence>
<organism evidence="4 5">
    <name type="scientific">Paenibacillus sabuli</name>
    <dbReference type="NCBI Taxonomy" id="2772509"/>
    <lineage>
        <taxon>Bacteria</taxon>
        <taxon>Bacillati</taxon>
        <taxon>Bacillota</taxon>
        <taxon>Bacilli</taxon>
        <taxon>Bacillales</taxon>
        <taxon>Paenibacillaceae</taxon>
        <taxon>Paenibacillus</taxon>
    </lineage>
</organism>
<dbReference type="EMBL" id="JACXIZ010000019">
    <property type="protein sequence ID" value="MBD2845868.1"/>
    <property type="molecule type" value="Genomic_DNA"/>
</dbReference>
<feature type="transmembrane region" description="Helical" evidence="2">
    <location>
        <begin position="9"/>
        <end position="29"/>
    </location>
</feature>
<dbReference type="NCBIfam" id="TIGR02870">
    <property type="entry name" value="spore_II_D"/>
    <property type="match status" value="1"/>
</dbReference>
<feature type="region of interest" description="Disordered" evidence="1">
    <location>
        <begin position="49"/>
        <end position="71"/>
    </location>
</feature>
<reference evidence="4" key="1">
    <citation type="submission" date="2020-09" db="EMBL/GenBank/DDBJ databases">
        <title>A novel bacterium of genus Paenibacillus, isolated from South China Sea.</title>
        <authorList>
            <person name="Huang H."/>
            <person name="Mo K."/>
            <person name="Hu Y."/>
        </authorList>
    </citation>
    <scope>NUCLEOTIDE SEQUENCE</scope>
    <source>
        <strain evidence="4">IB182496</strain>
    </source>
</reference>
<evidence type="ECO:0000256" key="2">
    <source>
        <dbReference type="SAM" id="Phobius"/>
    </source>
</evidence>
<protein>
    <submittedName>
        <fullName evidence="4">Stage II sporulation protein D</fullName>
    </submittedName>
</protein>
<dbReference type="InterPro" id="IPR051922">
    <property type="entry name" value="Bact_Sporulation_Assoc"/>
</dbReference>
<dbReference type="InterPro" id="IPR013693">
    <property type="entry name" value="SpoIID/LytB_N"/>
</dbReference>
<feature type="domain" description="Sporulation stage II protein D amidase enhancer LytB N-terminal" evidence="3">
    <location>
        <begin position="101"/>
        <end position="205"/>
    </location>
</feature>
<dbReference type="InterPro" id="IPR014225">
    <property type="entry name" value="Spore_II_D_firmicutes"/>
</dbReference>
<dbReference type="RefSeq" id="WP_190917853.1">
    <property type="nucleotide sequence ID" value="NZ_JACXIZ010000019.1"/>
</dbReference>
<dbReference type="Pfam" id="PF08486">
    <property type="entry name" value="SpoIID"/>
    <property type="match status" value="1"/>
</dbReference>
<keyword evidence="2" id="KW-0472">Membrane</keyword>
<dbReference type="PANTHER" id="PTHR30032">
    <property type="entry name" value="N-ACETYLMURAMOYL-L-ALANINE AMIDASE-RELATED"/>
    <property type="match status" value="1"/>
</dbReference>
<evidence type="ECO:0000313" key="4">
    <source>
        <dbReference type="EMBL" id="MBD2845868.1"/>
    </source>
</evidence>
<keyword evidence="2" id="KW-1133">Transmembrane helix</keyword>
<name>A0A927GRU3_9BACL</name>
<dbReference type="AlphaFoldDB" id="A0A927GRU3"/>
<keyword evidence="2" id="KW-0812">Transmembrane</keyword>
<keyword evidence="5" id="KW-1185">Reference proteome</keyword>
<dbReference type="Proteomes" id="UP000621560">
    <property type="component" value="Unassembled WGS sequence"/>
</dbReference>
<evidence type="ECO:0000313" key="5">
    <source>
        <dbReference type="Proteomes" id="UP000621560"/>
    </source>
</evidence>
<gene>
    <name evidence="4" type="primary">spoIID</name>
    <name evidence="4" type="ORF">IDH44_11755</name>
</gene>
<evidence type="ECO:0000259" key="3">
    <source>
        <dbReference type="Pfam" id="PF08486"/>
    </source>
</evidence>
<dbReference type="NCBIfam" id="TIGR02669">
    <property type="entry name" value="SpoIID_LytB"/>
    <property type="match status" value="1"/>
</dbReference>
<dbReference type="PANTHER" id="PTHR30032:SF4">
    <property type="entry name" value="AMIDASE ENHANCER"/>
    <property type="match status" value="1"/>
</dbReference>
<accession>A0A927GRU3</accession>
<evidence type="ECO:0000256" key="1">
    <source>
        <dbReference type="SAM" id="MobiDB-lite"/>
    </source>
</evidence>